<evidence type="ECO:0000256" key="1">
    <source>
        <dbReference type="SAM" id="MobiDB-lite"/>
    </source>
</evidence>
<dbReference type="eggNOG" id="ENOG502R350">
    <property type="taxonomic scope" value="Eukaryota"/>
</dbReference>
<evidence type="ECO:0000313" key="3">
    <source>
        <dbReference type="EMBL" id="KIS71612.1"/>
    </source>
</evidence>
<dbReference type="InParanoid" id="A0A0D1CF25"/>
<evidence type="ECO:0000313" key="4">
    <source>
        <dbReference type="Proteomes" id="UP000000561"/>
    </source>
</evidence>
<keyword evidence="2" id="KW-0732">Signal</keyword>
<dbReference type="VEuPathDB" id="FungiDB:UMAG_00054"/>
<dbReference type="Proteomes" id="UP000000561">
    <property type="component" value="Chromosome 1"/>
</dbReference>
<dbReference type="AlphaFoldDB" id="A0A0D1CF25"/>
<sequence>MPNPTQSSLLSTLLLVAAILPWCVLGSLQHSWMPLDKRSSAQDGSNCYHDYATDPANCPIVHVAFFEDASCNKPLELARTTPQAMIKGNEQMIWEGTVAHSLKRPLGSMRVLAAVQGIGIGFAKEEESDGVVQNTAWMSSSKVYDAFKTKDCITLPNLDVHEVGVWTARVDSITNQGGYVWNPDNIPIKNGVAQCAHASTDARHKRRSRGTASGRTRPICLEQASYAGGAVLLLYSTDDCTGPAEKQLYSTMQCTPLRKTSFKSYKAIQPKGPTIDTVFSPIYYDLNANELHACAQRDVSARPFKPNACQKMFNTNMFVGVYGVDPSPEFPQPVPSPGDKVLLQSHGHLLLSPNPEAGGKGLPHPVKP</sequence>
<organism evidence="3 4">
    <name type="scientific">Mycosarcoma maydis</name>
    <name type="common">Corn smut fungus</name>
    <name type="synonym">Ustilago maydis</name>
    <dbReference type="NCBI Taxonomy" id="5270"/>
    <lineage>
        <taxon>Eukaryota</taxon>
        <taxon>Fungi</taxon>
        <taxon>Dikarya</taxon>
        <taxon>Basidiomycota</taxon>
        <taxon>Ustilaginomycotina</taxon>
        <taxon>Ustilaginomycetes</taxon>
        <taxon>Ustilaginales</taxon>
        <taxon>Ustilaginaceae</taxon>
        <taxon>Mycosarcoma</taxon>
    </lineage>
</organism>
<dbReference type="KEGG" id="uma:UMAG_00054"/>
<dbReference type="EMBL" id="CM003140">
    <property type="protein sequence ID" value="KIS71612.1"/>
    <property type="molecule type" value="Genomic_DNA"/>
</dbReference>
<keyword evidence="4" id="KW-1185">Reference proteome</keyword>
<dbReference type="OrthoDB" id="2543700at2759"/>
<dbReference type="RefSeq" id="XP_011386027.1">
    <property type="nucleotide sequence ID" value="XM_011387725.1"/>
</dbReference>
<name>A0A0D1CF25_MYCMD</name>
<dbReference type="GeneID" id="23561461"/>
<evidence type="ECO:0000256" key="2">
    <source>
        <dbReference type="SAM" id="SignalP"/>
    </source>
</evidence>
<protein>
    <submittedName>
        <fullName evidence="3">Uncharacterized protein</fullName>
    </submittedName>
</protein>
<feature type="signal peptide" evidence="2">
    <location>
        <begin position="1"/>
        <end position="26"/>
    </location>
</feature>
<accession>A0A0D1CF25</accession>
<reference evidence="3 4" key="1">
    <citation type="journal article" date="2006" name="Nature">
        <title>Insights from the genome of the biotrophic fungal plant pathogen Ustilago maydis.</title>
        <authorList>
            <person name="Kamper J."/>
            <person name="Kahmann R."/>
            <person name="Bolker M."/>
            <person name="Ma L.J."/>
            <person name="Brefort T."/>
            <person name="Saville B.J."/>
            <person name="Banuett F."/>
            <person name="Kronstad J.W."/>
            <person name="Gold S.E."/>
            <person name="Muller O."/>
            <person name="Perlin M.H."/>
            <person name="Wosten H.A."/>
            <person name="de Vries R."/>
            <person name="Ruiz-Herrera J."/>
            <person name="Reynaga-Pena C.G."/>
            <person name="Snetselaar K."/>
            <person name="McCann M."/>
            <person name="Perez-Martin J."/>
            <person name="Feldbrugge M."/>
            <person name="Basse C.W."/>
            <person name="Steinberg G."/>
            <person name="Ibeas J.I."/>
            <person name="Holloman W."/>
            <person name="Guzman P."/>
            <person name="Farman M."/>
            <person name="Stajich J.E."/>
            <person name="Sentandreu R."/>
            <person name="Gonzalez-Prieto J.M."/>
            <person name="Kennell J.C."/>
            <person name="Molina L."/>
            <person name="Schirawski J."/>
            <person name="Mendoza-Mendoza A."/>
            <person name="Greilinger D."/>
            <person name="Munch K."/>
            <person name="Rossel N."/>
            <person name="Scherer M."/>
            <person name="Vranes M."/>
            <person name="Ladendorf O."/>
            <person name="Vincon V."/>
            <person name="Fuchs U."/>
            <person name="Sandrock B."/>
            <person name="Meng S."/>
            <person name="Ho E.C."/>
            <person name="Cahill M.J."/>
            <person name="Boyce K.J."/>
            <person name="Klose J."/>
            <person name="Klosterman S.J."/>
            <person name="Deelstra H.J."/>
            <person name="Ortiz-Castellanos L."/>
            <person name="Li W."/>
            <person name="Sanchez-Alonso P."/>
            <person name="Schreier P.H."/>
            <person name="Hauser-Hahn I."/>
            <person name="Vaupel M."/>
            <person name="Koopmann E."/>
            <person name="Friedrich G."/>
            <person name="Voss H."/>
            <person name="Schluter T."/>
            <person name="Margolis J."/>
            <person name="Platt D."/>
            <person name="Swimmer C."/>
            <person name="Gnirke A."/>
            <person name="Chen F."/>
            <person name="Vysotskaia V."/>
            <person name="Mannhaupt G."/>
            <person name="Guldener U."/>
            <person name="Munsterkotter M."/>
            <person name="Haase D."/>
            <person name="Oesterheld M."/>
            <person name="Mewes H.W."/>
            <person name="Mauceli E.W."/>
            <person name="DeCaprio D."/>
            <person name="Wade C.M."/>
            <person name="Butler J."/>
            <person name="Young S."/>
            <person name="Jaffe D.B."/>
            <person name="Calvo S."/>
            <person name="Nusbaum C."/>
            <person name="Galagan J."/>
            <person name="Birren B.W."/>
        </authorList>
    </citation>
    <scope>NUCLEOTIDE SEQUENCE [LARGE SCALE GENOMIC DNA]</scope>
    <source>
        <strain evidence="4">DSM 14603 / FGSC 9021 / UM521</strain>
    </source>
</reference>
<feature type="region of interest" description="Disordered" evidence="1">
    <location>
        <begin position="346"/>
        <end position="368"/>
    </location>
</feature>
<proteinExistence type="predicted"/>
<gene>
    <name evidence="3" type="ORF">UMAG_00054</name>
</gene>
<feature type="chain" id="PRO_5002239615" evidence="2">
    <location>
        <begin position="27"/>
        <end position="368"/>
    </location>
</feature>
<dbReference type="OMA" id="QNMAFMS"/>